<feature type="signal peptide" evidence="1">
    <location>
        <begin position="1"/>
        <end position="18"/>
    </location>
</feature>
<sequence length="812" mass="87213">MRLHILLPLALTVSCVHGLPQSAEEIIFCGSQPYYPSKYTCYTGDFLCPILDGTPTLRCGPDCYLPSMYGCQNDKLVYPPQSGASSAGGGSATATASGPAISSASASAATCSETPTTFHLSDGPYENYFYSDCHGANHVVVTSPRDDSNLTIIGPRLIVAWPAGNSGTLAFFAPSNGINGTLGIKLANGTSDQPLSAVYEPGNSSSLTGNDRVGVSSLIEFNSSAIMNIAILGSIRTIRDYTEGPSILIPKIQDAIVISEIADGGVLLSRVWLDNETSTQLSFTPTGDAGSIKINNRSLELEAGTYNFSASFDYPQLTQLNASKVLNEHSQDLITQSPDQAKSLSFLSYSEKLLAGTWRFLTYFGRDSMISLLLLQPVLSEGEGGAVEAVIGAVLERLNRTDGSVAHEETLGDYATYLAAQENKTDTAPQYDYKMIDSDYYLPVAMDAYFIRSSVGQSRASSFLAKQATVNPANAGLSYADLARISAEKIMNTSAPFAQPGGQIQGNLIHLKEGQIVGEWRDSTYGIGGGRIPYDVNAALVPAGLRAIAALSAAGFFPEYPEWNTTAAEYAQVWEDSTLAFFEVRVPAANARSLVTSYTQEAGFGFPSNVDNITSDVVFHGLALEGNNNLSNVKVMNSDDSFRHFLLNTTQQDQLTAFVNQTANNILAPYPVGLSNPVGMLVANPAYGDEPVYNANFTNNFYHGTVVWSWQMAMMAAGLERQISRCTSSSVPDFCSDAIVSANALAAYNHLWDLIDSNSDLLSSEVWSWEYNDGFEAFPLGALPPPAGSNPTESDIRQLWSLTFLAVKRAHF</sequence>
<feature type="domain" description="Endo-1,3(4)-beta-glucanase 1 carbohydrate binding" evidence="2">
    <location>
        <begin position="29"/>
        <end position="76"/>
    </location>
</feature>
<dbReference type="InterPro" id="IPR018909">
    <property type="entry name" value="Eng1_septum"/>
</dbReference>
<evidence type="ECO:0000259" key="2">
    <source>
        <dbReference type="Pfam" id="PF10645"/>
    </source>
</evidence>
<comment type="caution">
    <text evidence="3">The sequence shown here is derived from an EMBL/GenBank/DDBJ whole genome shotgun (WGS) entry which is preliminary data.</text>
</comment>
<keyword evidence="4" id="KW-1185">Reference proteome</keyword>
<dbReference type="EMBL" id="NAJO01000025">
    <property type="protein sequence ID" value="OQO03121.1"/>
    <property type="molecule type" value="Genomic_DNA"/>
</dbReference>
<gene>
    <name evidence="3" type="ORF">B0A48_11376</name>
</gene>
<evidence type="ECO:0000313" key="3">
    <source>
        <dbReference type="EMBL" id="OQO03121.1"/>
    </source>
</evidence>
<dbReference type="STRING" id="1507870.A0A1V8SVP9"/>
<reference evidence="4" key="1">
    <citation type="submission" date="2017-03" db="EMBL/GenBank/DDBJ databases">
        <title>Genomes of endolithic fungi from Antarctica.</title>
        <authorList>
            <person name="Coleine C."/>
            <person name="Masonjones S."/>
            <person name="Stajich J.E."/>
        </authorList>
    </citation>
    <scope>NUCLEOTIDE SEQUENCE [LARGE SCALE GENOMIC DNA]</scope>
    <source>
        <strain evidence="4">CCFEE 5527</strain>
    </source>
</reference>
<name>A0A1V8SVP9_9PEZI</name>
<organism evidence="3 4">
    <name type="scientific">Cryoendolithus antarcticus</name>
    <dbReference type="NCBI Taxonomy" id="1507870"/>
    <lineage>
        <taxon>Eukaryota</taxon>
        <taxon>Fungi</taxon>
        <taxon>Dikarya</taxon>
        <taxon>Ascomycota</taxon>
        <taxon>Pezizomycotina</taxon>
        <taxon>Dothideomycetes</taxon>
        <taxon>Dothideomycetidae</taxon>
        <taxon>Cladosporiales</taxon>
        <taxon>Cladosporiaceae</taxon>
        <taxon>Cryoendolithus</taxon>
    </lineage>
</organism>
<dbReference type="OrthoDB" id="2591256at2759"/>
<accession>A0A1V8SVP9</accession>
<evidence type="ECO:0000256" key="1">
    <source>
        <dbReference type="SAM" id="SignalP"/>
    </source>
</evidence>
<dbReference type="Proteomes" id="UP000192596">
    <property type="component" value="Unassembled WGS sequence"/>
</dbReference>
<proteinExistence type="predicted"/>
<keyword evidence="1" id="KW-0732">Signal</keyword>
<feature type="chain" id="PRO_5013139396" description="Endo-1,3(4)-beta-glucanase 1 carbohydrate binding domain-containing protein" evidence="1">
    <location>
        <begin position="19"/>
        <end position="812"/>
    </location>
</feature>
<protein>
    <recommendedName>
        <fullName evidence="2">Endo-1,3(4)-beta-glucanase 1 carbohydrate binding domain-containing protein</fullName>
    </recommendedName>
</protein>
<dbReference type="AlphaFoldDB" id="A0A1V8SVP9"/>
<dbReference type="GO" id="GO:0030246">
    <property type="term" value="F:carbohydrate binding"/>
    <property type="evidence" value="ECO:0007669"/>
    <property type="project" value="InterPro"/>
</dbReference>
<dbReference type="PROSITE" id="PS51257">
    <property type="entry name" value="PROKAR_LIPOPROTEIN"/>
    <property type="match status" value="1"/>
</dbReference>
<evidence type="ECO:0000313" key="4">
    <source>
        <dbReference type="Proteomes" id="UP000192596"/>
    </source>
</evidence>
<dbReference type="InParanoid" id="A0A1V8SVP9"/>
<dbReference type="Pfam" id="PF10645">
    <property type="entry name" value="Carb_bind"/>
    <property type="match status" value="1"/>
</dbReference>